<reference evidence="2 3" key="1">
    <citation type="journal article" date="2013" name="Genome Announc.">
        <title>Draft Genome Sequence of the Cellulolytic, Mesophilic, Anaerobic Bacterium Clostridium termitidis Strain CT1112 (DSM 5398).</title>
        <authorList>
            <person name="Lal S."/>
            <person name="Ramachandran U."/>
            <person name="Zhang X."/>
            <person name="Munir R."/>
            <person name="Sparling R."/>
            <person name="Levin D.B."/>
        </authorList>
    </citation>
    <scope>NUCLEOTIDE SEQUENCE [LARGE SCALE GENOMIC DNA]</scope>
    <source>
        <strain evidence="2 3">CT1112</strain>
    </source>
</reference>
<dbReference type="PANTHER" id="PTHR41771">
    <property type="entry name" value="MEMBRANE PROTEIN-RELATED"/>
    <property type="match status" value="1"/>
</dbReference>
<keyword evidence="1" id="KW-0812">Transmembrane</keyword>
<name>S0FGU8_RUMCE</name>
<evidence type="ECO:0000256" key="1">
    <source>
        <dbReference type="SAM" id="Phobius"/>
    </source>
</evidence>
<dbReference type="Proteomes" id="UP000014155">
    <property type="component" value="Unassembled WGS sequence"/>
</dbReference>
<keyword evidence="1" id="KW-1133">Transmembrane helix</keyword>
<feature type="transmembrane region" description="Helical" evidence="1">
    <location>
        <begin position="300"/>
        <end position="324"/>
    </location>
</feature>
<evidence type="ECO:0000313" key="2">
    <source>
        <dbReference type="EMBL" id="EMS70467.1"/>
    </source>
</evidence>
<feature type="transmembrane region" description="Helical" evidence="1">
    <location>
        <begin position="251"/>
        <end position="279"/>
    </location>
</feature>
<dbReference type="EMBL" id="AORV01000054">
    <property type="protein sequence ID" value="EMS70467.1"/>
    <property type="molecule type" value="Genomic_DNA"/>
</dbReference>
<proteinExistence type="predicted"/>
<evidence type="ECO:0000313" key="3">
    <source>
        <dbReference type="Proteomes" id="UP000014155"/>
    </source>
</evidence>
<feature type="transmembrane region" description="Helical" evidence="1">
    <location>
        <begin position="175"/>
        <end position="196"/>
    </location>
</feature>
<feature type="transmembrane region" description="Helical" evidence="1">
    <location>
        <begin position="344"/>
        <end position="369"/>
    </location>
</feature>
<dbReference type="Pfam" id="PF07907">
    <property type="entry name" value="YibE_F"/>
    <property type="match status" value="1"/>
</dbReference>
<sequence length="390" mass="41985">MPKKFFTTNSVTSIVVLLLIAVLCFLPTGFQSAVYDGSTRAVVEIVGTNNSNLYDTGIIKQGEQKCSVRVLDGKFRNKTAEGTNNLLGKLEMDKIFVPGDKALAVIDYEGDNIKYVTLIDHYRINLELILFAGFIILLIAFAGWTGAKAILSFILAVVVMWKVLVPALLKGWNPIWISLFIVAFLTIVIITLVGGYNRKSFAAIAGTLSGTVLSCILAVIFGHLFKIHGAIMAFSESLLYSGYGHLNLTEIFIAATFIASAGALMDVAVDIAAAVYELVEKNPRMTAREAIKSGFNIGRVVMGTMTTTLLLAYSGGYIGLLMVFMAQGTPIINILNLKYVSAEIFHTLVGSFGLVAVAPLTAIISGVMFTGKEGVKSPLEQEAAGENIQM</sequence>
<dbReference type="RefSeq" id="WP_004628376.1">
    <property type="nucleotide sequence ID" value="NZ_AORV01000054.1"/>
</dbReference>
<dbReference type="AlphaFoldDB" id="S0FGU8"/>
<keyword evidence="3" id="KW-1185">Reference proteome</keyword>
<dbReference type="InterPro" id="IPR012507">
    <property type="entry name" value="YibE_F"/>
</dbReference>
<dbReference type="STRING" id="1195236.CTER_3837"/>
<dbReference type="PANTHER" id="PTHR41771:SF1">
    <property type="entry name" value="MEMBRANE PROTEIN"/>
    <property type="match status" value="1"/>
</dbReference>
<gene>
    <name evidence="2" type="ORF">CTER_3837</name>
</gene>
<accession>S0FGU8</accession>
<feature type="transmembrane region" description="Helical" evidence="1">
    <location>
        <begin position="124"/>
        <end position="142"/>
    </location>
</feature>
<dbReference type="PATRIC" id="fig|1195236.3.peg.4047"/>
<dbReference type="eggNOG" id="COG5438">
    <property type="taxonomic scope" value="Bacteria"/>
</dbReference>
<keyword evidence="1" id="KW-0472">Membrane</keyword>
<feature type="transmembrane region" description="Helical" evidence="1">
    <location>
        <begin position="149"/>
        <end position="169"/>
    </location>
</feature>
<comment type="caution">
    <text evidence="2">The sequence shown here is derived from an EMBL/GenBank/DDBJ whole genome shotgun (WGS) entry which is preliminary data.</text>
</comment>
<organism evidence="2 3">
    <name type="scientific">Ruminiclostridium cellobioparum subsp. termitidis CT1112</name>
    <dbReference type="NCBI Taxonomy" id="1195236"/>
    <lineage>
        <taxon>Bacteria</taxon>
        <taxon>Bacillati</taxon>
        <taxon>Bacillota</taxon>
        <taxon>Clostridia</taxon>
        <taxon>Eubacteriales</taxon>
        <taxon>Oscillospiraceae</taxon>
        <taxon>Ruminiclostridium</taxon>
    </lineage>
</organism>
<protein>
    <submittedName>
        <fullName evidence="2">Putative multitransmembrane protein</fullName>
    </submittedName>
</protein>
<feature type="transmembrane region" description="Helical" evidence="1">
    <location>
        <begin position="208"/>
        <end position="231"/>
    </location>
</feature>